<evidence type="ECO:0008006" key="4">
    <source>
        <dbReference type="Google" id="ProtNLM"/>
    </source>
</evidence>
<keyword evidence="3" id="KW-1185">Reference proteome</keyword>
<dbReference type="RefSeq" id="WP_077290234.1">
    <property type="nucleotide sequence ID" value="NZ_CP019630.1"/>
</dbReference>
<feature type="compositionally biased region" description="Basic and acidic residues" evidence="1">
    <location>
        <begin position="249"/>
        <end position="258"/>
    </location>
</feature>
<evidence type="ECO:0000313" key="3">
    <source>
        <dbReference type="Proteomes" id="UP000188174"/>
    </source>
</evidence>
<dbReference type="EMBL" id="CP019630">
    <property type="protein sequence ID" value="AQQ02444.1"/>
    <property type="molecule type" value="Genomic_DNA"/>
</dbReference>
<organism evidence="2 3">
    <name type="scientific">Roseibium algicola</name>
    <dbReference type="NCBI Taxonomy" id="2857014"/>
    <lineage>
        <taxon>Bacteria</taxon>
        <taxon>Pseudomonadati</taxon>
        <taxon>Pseudomonadota</taxon>
        <taxon>Alphaproteobacteria</taxon>
        <taxon>Hyphomicrobiales</taxon>
        <taxon>Stappiaceae</taxon>
        <taxon>Roseibium</taxon>
    </lineage>
</organism>
<dbReference type="Pfam" id="PF03837">
    <property type="entry name" value="RecT"/>
    <property type="match status" value="1"/>
</dbReference>
<reference evidence="2 3" key="1">
    <citation type="submission" date="2017-02" db="EMBL/GenBank/DDBJ databases">
        <authorList>
            <person name="Jeong S."/>
        </authorList>
    </citation>
    <scope>NUCLEOTIDE SEQUENCE [LARGE SCALE GENOMIC DNA]</scope>
    <source>
        <strain evidence="2 3">RMAR6-6</strain>
    </source>
</reference>
<sequence>MNQAPAPQDALELAVHHGQSVSIDHVKGAKLAPQSLGEVLRFADIMSRADIALPKHLRNNPGACMAVALQALEWDMSPFAVASKSFAVNGQIAYEAQLIAAVVNTRSGIQGRLRYEFAGEGDSLTCTLRGTIDGEEYSYTSPPFGAITTKNSPLWKTDPQQQLGYYSARAWARRYTPEVLLGVYDKEEAASFQGADNARDVTPARATGAERLAAAKRGQEQPEQSFLPQEGFNLDHVNATTAQAAAQQDKPDHSDNTRTLDLAPVDNAPLHHESENPAPAEKVPAEQRATDPLASFKAELSKTQTLEAVDAVKADFAAGLNQLRPEDKKQARLAISERKEQIEAGK</sequence>
<evidence type="ECO:0000313" key="2">
    <source>
        <dbReference type="EMBL" id="AQQ02444.1"/>
    </source>
</evidence>
<dbReference type="Proteomes" id="UP000188174">
    <property type="component" value="Chromosome"/>
</dbReference>
<name>A0ABM6HWL4_9HYPH</name>
<evidence type="ECO:0000256" key="1">
    <source>
        <dbReference type="SAM" id="MobiDB-lite"/>
    </source>
</evidence>
<feature type="region of interest" description="Disordered" evidence="1">
    <location>
        <begin position="242"/>
        <end position="262"/>
    </location>
</feature>
<proteinExistence type="predicted"/>
<protein>
    <recommendedName>
        <fullName evidence="4">RecT family protein</fullName>
    </recommendedName>
</protein>
<accession>A0ABM6HWL4</accession>
<gene>
    <name evidence="2" type="ORF">B0E33_01585</name>
</gene>
<dbReference type="InterPro" id="IPR018330">
    <property type="entry name" value="RecT_fam"/>
</dbReference>